<feature type="transmembrane region" description="Helical" evidence="5">
    <location>
        <begin position="246"/>
        <end position="265"/>
    </location>
</feature>
<evidence type="ECO:0000256" key="1">
    <source>
        <dbReference type="ARBA" id="ARBA00004141"/>
    </source>
</evidence>
<evidence type="ECO:0000256" key="3">
    <source>
        <dbReference type="ARBA" id="ARBA00022989"/>
    </source>
</evidence>
<proteinExistence type="predicted"/>
<accession>A0AAV3X9H5</accession>
<evidence type="ECO:0000256" key="2">
    <source>
        <dbReference type="ARBA" id="ARBA00022692"/>
    </source>
</evidence>
<dbReference type="GO" id="GO:0016765">
    <property type="term" value="F:transferase activity, transferring alkyl or aryl (other than methyl) groups"/>
    <property type="evidence" value="ECO:0007669"/>
    <property type="project" value="InterPro"/>
</dbReference>
<dbReference type="InterPro" id="IPR044878">
    <property type="entry name" value="UbiA_sf"/>
</dbReference>
<dbReference type="Proteomes" id="UP001050975">
    <property type="component" value="Unassembled WGS sequence"/>
</dbReference>
<dbReference type="InterPro" id="IPR000537">
    <property type="entry name" value="UbiA_prenyltransferase"/>
</dbReference>
<name>A0AAV3X9H5_9CYAN</name>
<keyword evidence="2 5" id="KW-0812">Transmembrane</keyword>
<sequence length="300" mass="33666">MVNRWWVYQKERFPVLKHGLPIAVFSISAVSYSVLIHGRRMPSIAAMVVAFVSVFLFFLQMRIADEFKDFADDARYRPYRPVPRGLVSLRELGWLGVGTAIIQLGLAFWLSPSLALLLGLVWCYFGLMCKEFFVRDWLKVHPLAYMLSHLVYVPLINLYASACDWLVVGNAPNARIFWFLGASFFTGTAIEIGRKIRAPEGEEFGVETYSAIWGMGKAVVAWMWVLGLSAIAASIAASQINFTTPVSWLLGILLASVVGVGWLFLQKPVTKRAKLIEAMTALWTLLVYLCLGIVPLLLRL</sequence>
<comment type="caution">
    <text evidence="6">The sequence shown here is derived from an EMBL/GenBank/DDBJ whole genome shotgun (WGS) entry which is preliminary data.</text>
</comment>
<protein>
    <recommendedName>
        <fullName evidence="8">UbiA prenyltransferase</fullName>
    </recommendedName>
</protein>
<dbReference type="Gene3D" id="1.10.357.140">
    <property type="entry name" value="UbiA prenyltransferase"/>
    <property type="match status" value="1"/>
</dbReference>
<evidence type="ECO:0000313" key="7">
    <source>
        <dbReference type="Proteomes" id="UP001050975"/>
    </source>
</evidence>
<keyword evidence="4 5" id="KW-0472">Membrane</keyword>
<organism evidence="6 7">
    <name type="scientific">Microseira wollei NIES-4236</name>
    <dbReference type="NCBI Taxonomy" id="2530354"/>
    <lineage>
        <taxon>Bacteria</taxon>
        <taxon>Bacillati</taxon>
        <taxon>Cyanobacteriota</taxon>
        <taxon>Cyanophyceae</taxon>
        <taxon>Oscillatoriophycideae</taxon>
        <taxon>Aerosakkonematales</taxon>
        <taxon>Aerosakkonemataceae</taxon>
        <taxon>Microseira</taxon>
    </lineage>
</organism>
<keyword evidence="7" id="KW-1185">Reference proteome</keyword>
<evidence type="ECO:0008006" key="8">
    <source>
        <dbReference type="Google" id="ProtNLM"/>
    </source>
</evidence>
<dbReference type="GO" id="GO:0016020">
    <property type="term" value="C:membrane"/>
    <property type="evidence" value="ECO:0007669"/>
    <property type="project" value="UniProtKB-SubCell"/>
</dbReference>
<evidence type="ECO:0000256" key="5">
    <source>
        <dbReference type="SAM" id="Phobius"/>
    </source>
</evidence>
<dbReference type="RefSeq" id="WP_226580486.1">
    <property type="nucleotide sequence ID" value="NZ_BLAY01000038.1"/>
</dbReference>
<dbReference type="Pfam" id="PF01040">
    <property type="entry name" value="UbiA"/>
    <property type="match status" value="1"/>
</dbReference>
<evidence type="ECO:0000313" key="6">
    <source>
        <dbReference type="EMBL" id="GET38023.1"/>
    </source>
</evidence>
<dbReference type="AlphaFoldDB" id="A0AAV3X9H5"/>
<reference evidence="6" key="1">
    <citation type="submission" date="2019-10" db="EMBL/GenBank/DDBJ databases">
        <title>Draft genome sequece of Microseira wollei NIES-4236.</title>
        <authorList>
            <person name="Yamaguchi H."/>
            <person name="Suzuki S."/>
            <person name="Kawachi M."/>
        </authorList>
    </citation>
    <scope>NUCLEOTIDE SEQUENCE</scope>
    <source>
        <strain evidence="6">NIES-4236</strain>
    </source>
</reference>
<keyword evidence="3 5" id="KW-1133">Transmembrane helix</keyword>
<comment type="subcellular location">
    <subcellularLocation>
        <location evidence="1">Membrane</location>
        <topology evidence="1">Multi-pass membrane protein</topology>
    </subcellularLocation>
</comment>
<feature type="transmembrane region" description="Helical" evidence="5">
    <location>
        <begin position="44"/>
        <end position="63"/>
    </location>
</feature>
<dbReference type="EMBL" id="BLAY01000038">
    <property type="protein sequence ID" value="GET38023.1"/>
    <property type="molecule type" value="Genomic_DNA"/>
</dbReference>
<feature type="transmembrane region" description="Helical" evidence="5">
    <location>
        <begin position="20"/>
        <end position="37"/>
    </location>
</feature>
<feature type="transmembrane region" description="Helical" evidence="5">
    <location>
        <begin position="92"/>
        <end position="125"/>
    </location>
</feature>
<evidence type="ECO:0000256" key="4">
    <source>
        <dbReference type="ARBA" id="ARBA00023136"/>
    </source>
</evidence>
<feature type="transmembrane region" description="Helical" evidence="5">
    <location>
        <begin position="219"/>
        <end position="240"/>
    </location>
</feature>
<gene>
    <name evidence="6" type="ORF">MiSe_27770</name>
</gene>
<feature type="transmembrane region" description="Helical" evidence="5">
    <location>
        <begin position="277"/>
        <end position="298"/>
    </location>
</feature>